<dbReference type="EMBL" id="JAEDAJ010000001">
    <property type="protein sequence ID" value="MBK0330207.1"/>
    <property type="molecule type" value="Genomic_DNA"/>
</dbReference>
<name>A0ABS1B7J5_9MICO</name>
<dbReference type="RefSeq" id="WP_200500851.1">
    <property type="nucleotide sequence ID" value="NZ_JAEDAJ010000001.1"/>
</dbReference>
<evidence type="ECO:0000256" key="1">
    <source>
        <dbReference type="ARBA" id="ARBA00023152"/>
    </source>
</evidence>
<dbReference type="InterPro" id="IPR050275">
    <property type="entry name" value="PGM_Phosphatase"/>
</dbReference>
<dbReference type="Gene3D" id="3.40.50.1240">
    <property type="entry name" value="Phosphoglycerate mutase-like"/>
    <property type="match status" value="1"/>
</dbReference>
<proteinExistence type="predicted"/>
<organism evidence="3 4">
    <name type="scientific">Brachybacterium halotolerans</name>
    <dbReference type="NCBI Taxonomy" id="2795215"/>
    <lineage>
        <taxon>Bacteria</taxon>
        <taxon>Bacillati</taxon>
        <taxon>Actinomycetota</taxon>
        <taxon>Actinomycetes</taxon>
        <taxon>Micrococcales</taxon>
        <taxon>Dermabacteraceae</taxon>
        <taxon>Brachybacterium</taxon>
    </lineage>
</organism>
<dbReference type="Proteomes" id="UP000612352">
    <property type="component" value="Unassembled WGS sequence"/>
</dbReference>
<gene>
    <name evidence="3" type="ORF">I8D64_02160</name>
</gene>
<keyword evidence="4" id="KW-1185">Reference proteome</keyword>
<dbReference type="PANTHER" id="PTHR48100">
    <property type="entry name" value="BROAD-SPECIFICITY PHOSPHATASE YOR283W-RELATED"/>
    <property type="match status" value="1"/>
</dbReference>
<comment type="caution">
    <text evidence="3">The sequence shown here is derived from an EMBL/GenBank/DDBJ whole genome shotgun (WGS) entry which is preliminary data.</text>
</comment>
<evidence type="ECO:0000256" key="2">
    <source>
        <dbReference type="ARBA" id="ARBA00023235"/>
    </source>
</evidence>
<dbReference type="PROSITE" id="PS00175">
    <property type="entry name" value="PG_MUTASE"/>
    <property type="match status" value="1"/>
</dbReference>
<accession>A0ABS1B7J5</accession>
<dbReference type="InterPro" id="IPR001345">
    <property type="entry name" value="PG/BPGM_mutase_AS"/>
</dbReference>
<evidence type="ECO:0000313" key="4">
    <source>
        <dbReference type="Proteomes" id="UP000612352"/>
    </source>
</evidence>
<dbReference type="CDD" id="cd07067">
    <property type="entry name" value="HP_PGM_like"/>
    <property type="match status" value="1"/>
</dbReference>
<evidence type="ECO:0000313" key="3">
    <source>
        <dbReference type="EMBL" id="MBK0330207.1"/>
    </source>
</evidence>
<sequence length="211" mass="22609">MSDPRSRLLLVRHGQTDHNVQGRLQGQVDIPLNETGREQARAVAHALSRHSFDLVISSPLTRARDTARAIADAVGAAEVETEAAFIEQSFGKWEGLTGEEIHEGWPELHAQWRAGRTVPGIGIEDRESVGERFAVAARTLMAENPGATILVVSHGAAIRAGITTLIGLDASAFHGIGGMGNCHRSLLEPLHSDPTGKAMRLLSHNVPADFA</sequence>
<dbReference type="PANTHER" id="PTHR48100:SF1">
    <property type="entry name" value="HISTIDINE PHOSPHATASE FAMILY PROTEIN-RELATED"/>
    <property type="match status" value="1"/>
</dbReference>
<dbReference type="InterPro" id="IPR029033">
    <property type="entry name" value="His_PPase_superfam"/>
</dbReference>
<reference evidence="3 4" key="1">
    <citation type="submission" date="2020-12" db="EMBL/GenBank/DDBJ databases">
        <title>Brachybacterium sp. MASK1Z-5, whole genome shotgun sequence.</title>
        <authorList>
            <person name="Tuo L."/>
        </authorList>
    </citation>
    <scope>NUCLEOTIDE SEQUENCE [LARGE SCALE GENOMIC DNA]</scope>
    <source>
        <strain evidence="3 4">MASK1Z-5</strain>
    </source>
</reference>
<keyword evidence="1" id="KW-0324">Glycolysis</keyword>
<dbReference type="Pfam" id="PF00300">
    <property type="entry name" value="His_Phos_1"/>
    <property type="match status" value="1"/>
</dbReference>
<protein>
    <submittedName>
        <fullName evidence="3">Histidine phosphatase family protein</fullName>
    </submittedName>
</protein>
<dbReference type="InterPro" id="IPR013078">
    <property type="entry name" value="His_Pase_superF_clade-1"/>
</dbReference>
<dbReference type="SMART" id="SM00855">
    <property type="entry name" value="PGAM"/>
    <property type="match status" value="1"/>
</dbReference>
<keyword evidence="2" id="KW-0413">Isomerase</keyword>
<dbReference type="SUPFAM" id="SSF53254">
    <property type="entry name" value="Phosphoglycerate mutase-like"/>
    <property type="match status" value="1"/>
</dbReference>